<protein>
    <submittedName>
        <fullName evidence="1">Nucleoside-diphosphate sugar epimerase/dehydratase</fullName>
    </submittedName>
</protein>
<evidence type="ECO:0000313" key="1">
    <source>
        <dbReference type="EMBL" id="MFC6439350.1"/>
    </source>
</evidence>
<dbReference type="Gene3D" id="3.40.50.720">
    <property type="entry name" value="NAD(P)-binding Rossmann-like Domain"/>
    <property type="match status" value="1"/>
</dbReference>
<organism evidence="1 2">
    <name type="scientific">Pseudobowmanella zhangzhouensis</name>
    <dbReference type="NCBI Taxonomy" id="1537679"/>
    <lineage>
        <taxon>Bacteria</taxon>
        <taxon>Pseudomonadati</taxon>
        <taxon>Pseudomonadota</taxon>
        <taxon>Gammaproteobacteria</taxon>
        <taxon>Alteromonadales</taxon>
        <taxon>Alteromonadaceae</taxon>
    </lineage>
</organism>
<comment type="caution">
    <text evidence="1">The sequence shown here is derived from an EMBL/GenBank/DDBJ whole genome shotgun (WGS) entry which is preliminary data.</text>
</comment>
<gene>
    <name evidence="1" type="ORF">ACFP85_04200</name>
</gene>
<dbReference type="RefSeq" id="WP_131257356.1">
    <property type="nucleotide sequence ID" value="NZ_JBHSUS010000001.1"/>
</dbReference>
<keyword evidence="2" id="KW-1185">Reference proteome</keyword>
<dbReference type="Proteomes" id="UP001596364">
    <property type="component" value="Unassembled WGS sequence"/>
</dbReference>
<accession>A0ABW1XH45</accession>
<evidence type="ECO:0000313" key="2">
    <source>
        <dbReference type="Proteomes" id="UP001596364"/>
    </source>
</evidence>
<dbReference type="EMBL" id="JBHSUS010000001">
    <property type="protein sequence ID" value="MFC6439350.1"/>
    <property type="molecule type" value="Genomic_DNA"/>
</dbReference>
<proteinExistence type="predicted"/>
<reference evidence="2" key="1">
    <citation type="journal article" date="2019" name="Int. J. Syst. Evol. Microbiol.">
        <title>The Global Catalogue of Microorganisms (GCM) 10K type strain sequencing project: providing services to taxonomists for standard genome sequencing and annotation.</title>
        <authorList>
            <consortium name="The Broad Institute Genomics Platform"/>
            <consortium name="The Broad Institute Genome Sequencing Center for Infectious Disease"/>
            <person name="Wu L."/>
            <person name="Ma J."/>
        </authorList>
    </citation>
    <scope>NUCLEOTIDE SEQUENCE [LARGE SCALE GENOMIC DNA]</scope>
    <source>
        <strain evidence="2">CGMCC 1.16031</strain>
    </source>
</reference>
<name>A0ABW1XH45_9ALTE</name>
<sequence length="167" mass="18355">MTTLLTERVRQLCHPLPANTRVVVWGAGQLGQQVMGTLQADCAHLVLLGYVDRSIQSVQISSQPAIYPLSALLSLRPDVVVVASLAYQAQIMAEIADNYPQLNAGVVSLLPTGNHKKSDLAMKSLELNQRVFDWPDDPKLWQQLAQQSEGEDSAIFSQCAMILTEQQ</sequence>